<dbReference type="PANTHER" id="PTHR10582:SF2">
    <property type="entry name" value="INACTIVE"/>
    <property type="match status" value="1"/>
</dbReference>
<feature type="transmembrane region" description="Helical" evidence="7">
    <location>
        <begin position="597"/>
        <end position="617"/>
    </location>
</feature>
<dbReference type="Proteomes" id="UP001224775">
    <property type="component" value="Unassembled WGS sequence"/>
</dbReference>
<dbReference type="SUPFAM" id="SSF55785">
    <property type="entry name" value="PYP-like sensor domain (PAS domain)"/>
    <property type="match status" value="1"/>
</dbReference>
<evidence type="ECO:0000256" key="2">
    <source>
        <dbReference type="ARBA" id="ARBA00022692"/>
    </source>
</evidence>
<comment type="subcellular location">
    <subcellularLocation>
        <location evidence="1">Membrane</location>
        <topology evidence="1">Multi-pass membrane protein</topology>
    </subcellularLocation>
</comment>
<feature type="transmembrane region" description="Helical" evidence="7">
    <location>
        <begin position="454"/>
        <end position="474"/>
    </location>
</feature>
<proteinExistence type="predicted"/>
<evidence type="ECO:0000313" key="10">
    <source>
        <dbReference type="Proteomes" id="UP001224775"/>
    </source>
</evidence>
<dbReference type="GO" id="GO:0098703">
    <property type="term" value="P:calcium ion import across plasma membrane"/>
    <property type="evidence" value="ECO:0007669"/>
    <property type="project" value="TreeGrafter"/>
</dbReference>
<evidence type="ECO:0000256" key="5">
    <source>
        <dbReference type="ARBA" id="ARBA00023136"/>
    </source>
</evidence>
<dbReference type="AlphaFoldDB" id="A0AAD8YGE7"/>
<dbReference type="Pfam" id="PF00520">
    <property type="entry name" value="Ion_trans"/>
    <property type="match status" value="1"/>
</dbReference>
<keyword evidence="4 7" id="KW-1133">Transmembrane helix</keyword>
<dbReference type="GO" id="GO:0005886">
    <property type="term" value="C:plasma membrane"/>
    <property type="evidence" value="ECO:0007669"/>
    <property type="project" value="TreeGrafter"/>
</dbReference>
<evidence type="ECO:0000313" key="9">
    <source>
        <dbReference type="EMBL" id="KAK1746031.1"/>
    </source>
</evidence>
<keyword evidence="10" id="KW-1185">Reference proteome</keyword>
<evidence type="ECO:0000256" key="6">
    <source>
        <dbReference type="SAM" id="MobiDB-lite"/>
    </source>
</evidence>
<feature type="region of interest" description="Disordered" evidence="6">
    <location>
        <begin position="130"/>
        <end position="157"/>
    </location>
</feature>
<feature type="transmembrane region" description="Helical" evidence="7">
    <location>
        <begin position="637"/>
        <end position="663"/>
    </location>
</feature>
<sequence>MSSDDIQQKHHDGYMERYVKTGVKTVMAQRRELTGMKKDGTTFQFELGIAAEVKLGDGKAIFVGFCKDMTSLKRHRLSLGFTTFDDEKEEHKASDDEVQRARGLPPLVEWCLTILGEIVDSGTNIQDLASTRRRRSSSNLDDESDEGSSFNSDGLNDSTTDNLSSYLSMGSRLERQSSFLKMMDTSIRVFGMSIVKKVLFSVDSIGDGDWLINMLDKSISVQQTQQFDDNYSGDDYGDTAEGRAFQLKLQMAKEECRNLAESVIYYLERVSALHIQDDLSVIHHVQMTQRIMKSSSGFADVVSTGDLQHFKRHRDELFDAVGALGPKGLIRRICVLDDYLLLWTASITPYSCLAGPAAALMHLSARDREFNPHLYLFFTSTLMLSISYFGTKAIHAGIAKYNLSKNLFWNDALSFWNILDWCPLLMVLFCAVAVDTVLRNKANGNMEDNTIPFFLRSVVAITTPFLWLRILAFIKVRNKQLATFILCSVEILKDIKWCLLVLFAAMASFAQMWVTLTFESGEPGSYLAGYITAYTIMLGDLDSDSLQKHPLITMIFVLYTFGVTVVLLNILIAIVSDSYQKSYVSRDSFGWSMSRRNINYFFGAVSVLHIWMVTKTINRKLGQFESCEMSASSSNRIHLEAIVLFIGLAFTMAGMKMIVAYVLNEFNDTGKLRDANKPISSTHRAVNLFIETMFSYLSSTFDSLFDRSDNDILEGFSLFDRSDNDILEGFNMESSGTQEHRSEQNIQRSIEKSKKQLKHELKDVFEQMQYSLKEQDEQSKRELERITNSLAAIVESHQSLLESLQQSNPGRSINYDDANDEESSSSISLGFDGASR</sequence>
<evidence type="ECO:0000256" key="7">
    <source>
        <dbReference type="SAM" id="Phobius"/>
    </source>
</evidence>
<evidence type="ECO:0000256" key="1">
    <source>
        <dbReference type="ARBA" id="ARBA00004141"/>
    </source>
</evidence>
<keyword evidence="5 7" id="KW-0472">Membrane</keyword>
<evidence type="ECO:0000256" key="3">
    <source>
        <dbReference type="ARBA" id="ARBA00022737"/>
    </source>
</evidence>
<dbReference type="InterPro" id="IPR035965">
    <property type="entry name" value="PAS-like_dom_sf"/>
</dbReference>
<comment type="caution">
    <text evidence="9">The sequence shown here is derived from an EMBL/GenBank/DDBJ whole genome shotgun (WGS) entry which is preliminary data.</text>
</comment>
<reference evidence="9" key="1">
    <citation type="submission" date="2023-06" db="EMBL/GenBank/DDBJ databases">
        <title>Survivors Of The Sea: Transcriptome response of Skeletonema marinoi to long-term dormancy.</title>
        <authorList>
            <person name="Pinder M.I.M."/>
            <person name="Kourtchenko O."/>
            <person name="Robertson E.K."/>
            <person name="Larsson T."/>
            <person name="Maumus F."/>
            <person name="Osuna-Cruz C.M."/>
            <person name="Vancaester E."/>
            <person name="Stenow R."/>
            <person name="Vandepoele K."/>
            <person name="Ploug H."/>
            <person name="Bruchert V."/>
            <person name="Godhe A."/>
            <person name="Topel M."/>
        </authorList>
    </citation>
    <scope>NUCLEOTIDE SEQUENCE</scope>
    <source>
        <strain evidence="9">R05AC</strain>
    </source>
</reference>
<name>A0AAD8YGE7_9STRA</name>
<keyword evidence="2 7" id="KW-0812">Transmembrane</keyword>
<dbReference type="InterPro" id="IPR024862">
    <property type="entry name" value="TRPV"/>
</dbReference>
<feature type="transmembrane region" description="Helical" evidence="7">
    <location>
        <begin position="339"/>
        <end position="361"/>
    </location>
</feature>
<keyword evidence="3" id="KW-0677">Repeat</keyword>
<evidence type="ECO:0000256" key="4">
    <source>
        <dbReference type="ARBA" id="ARBA00022989"/>
    </source>
</evidence>
<organism evidence="9 10">
    <name type="scientific">Skeletonema marinoi</name>
    <dbReference type="NCBI Taxonomy" id="267567"/>
    <lineage>
        <taxon>Eukaryota</taxon>
        <taxon>Sar</taxon>
        <taxon>Stramenopiles</taxon>
        <taxon>Ochrophyta</taxon>
        <taxon>Bacillariophyta</taxon>
        <taxon>Coscinodiscophyceae</taxon>
        <taxon>Thalassiosirophycidae</taxon>
        <taxon>Thalassiosirales</taxon>
        <taxon>Skeletonemataceae</taxon>
        <taxon>Skeletonema</taxon>
        <taxon>Skeletonema marinoi-dohrnii complex</taxon>
    </lineage>
</organism>
<dbReference type="InterPro" id="IPR005821">
    <property type="entry name" value="Ion_trans_dom"/>
</dbReference>
<feature type="transmembrane region" description="Helical" evidence="7">
    <location>
        <begin position="373"/>
        <end position="391"/>
    </location>
</feature>
<feature type="transmembrane region" description="Helical" evidence="7">
    <location>
        <begin position="551"/>
        <end position="576"/>
    </location>
</feature>
<feature type="domain" description="Ion transport" evidence="8">
    <location>
        <begin position="409"/>
        <end position="584"/>
    </location>
</feature>
<dbReference type="Gene3D" id="3.30.450.20">
    <property type="entry name" value="PAS domain"/>
    <property type="match status" value="1"/>
</dbReference>
<dbReference type="EMBL" id="JATAAI010000004">
    <property type="protein sequence ID" value="KAK1746031.1"/>
    <property type="molecule type" value="Genomic_DNA"/>
</dbReference>
<gene>
    <name evidence="9" type="ORF">QTG54_002638</name>
</gene>
<feature type="transmembrane region" description="Helical" evidence="7">
    <location>
        <begin position="495"/>
        <end position="514"/>
    </location>
</feature>
<protein>
    <recommendedName>
        <fullName evidence="8">Ion transport domain-containing protein</fullName>
    </recommendedName>
</protein>
<accession>A0AAD8YGE7</accession>
<feature type="transmembrane region" description="Helical" evidence="7">
    <location>
        <begin position="412"/>
        <end position="434"/>
    </location>
</feature>
<feature type="region of interest" description="Disordered" evidence="6">
    <location>
        <begin position="801"/>
        <end position="836"/>
    </location>
</feature>
<dbReference type="PANTHER" id="PTHR10582">
    <property type="entry name" value="TRANSIENT RECEPTOR POTENTIAL ION CHANNEL PROTEIN"/>
    <property type="match status" value="1"/>
</dbReference>
<feature type="compositionally biased region" description="Polar residues" evidence="6">
    <location>
        <begin position="147"/>
        <end position="157"/>
    </location>
</feature>
<evidence type="ECO:0000259" key="8">
    <source>
        <dbReference type="Pfam" id="PF00520"/>
    </source>
</evidence>
<dbReference type="GO" id="GO:0005216">
    <property type="term" value="F:monoatomic ion channel activity"/>
    <property type="evidence" value="ECO:0007669"/>
    <property type="project" value="InterPro"/>
</dbReference>